<dbReference type="AlphaFoldDB" id="A0AAD3SD95"/>
<accession>A0AAD3SD95</accession>
<dbReference type="Proteomes" id="UP001279734">
    <property type="component" value="Unassembled WGS sequence"/>
</dbReference>
<dbReference type="EMBL" id="BSYO01000008">
    <property type="protein sequence ID" value="GMH08522.1"/>
    <property type="molecule type" value="Genomic_DNA"/>
</dbReference>
<evidence type="ECO:0000313" key="1">
    <source>
        <dbReference type="EMBL" id="GMH08522.1"/>
    </source>
</evidence>
<reference evidence="1" key="1">
    <citation type="submission" date="2023-05" db="EMBL/GenBank/DDBJ databases">
        <title>Nepenthes gracilis genome sequencing.</title>
        <authorList>
            <person name="Fukushima K."/>
        </authorList>
    </citation>
    <scope>NUCLEOTIDE SEQUENCE</scope>
    <source>
        <strain evidence="1">SING2019-196</strain>
    </source>
</reference>
<keyword evidence="2" id="KW-1185">Reference proteome</keyword>
<name>A0AAD3SD95_NEPGR</name>
<gene>
    <name evidence="1" type="ORF">Nepgr_010362</name>
</gene>
<proteinExistence type="predicted"/>
<organism evidence="1 2">
    <name type="scientific">Nepenthes gracilis</name>
    <name type="common">Slender pitcher plant</name>
    <dbReference type="NCBI Taxonomy" id="150966"/>
    <lineage>
        <taxon>Eukaryota</taxon>
        <taxon>Viridiplantae</taxon>
        <taxon>Streptophyta</taxon>
        <taxon>Embryophyta</taxon>
        <taxon>Tracheophyta</taxon>
        <taxon>Spermatophyta</taxon>
        <taxon>Magnoliopsida</taxon>
        <taxon>eudicotyledons</taxon>
        <taxon>Gunneridae</taxon>
        <taxon>Pentapetalae</taxon>
        <taxon>Caryophyllales</taxon>
        <taxon>Nepenthaceae</taxon>
        <taxon>Nepenthes</taxon>
    </lineage>
</organism>
<protein>
    <submittedName>
        <fullName evidence="1">Uncharacterized protein</fullName>
    </submittedName>
</protein>
<comment type="caution">
    <text evidence="1">The sequence shown here is derived from an EMBL/GenBank/DDBJ whole genome shotgun (WGS) entry which is preliminary data.</text>
</comment>
<sequence length="148" mass="16797">MFQLRGRLKLVKHGLKDINIEIGDVSATFSSARDQMNLRSDMEKQNRRCILSFSGSVSSSVPERLNRRTAFPRVSSVRGVPLLAISYVLLSRFVPYWLHAMLSKVPAPSIVAEFKPMSCCSVIYSIISKIIAHRIKRILDLADNDYRQ</sequence>
<evidence type="ECO:0000313" key="2">
    <source>
        <dbReference type="Proteomes" id="UP001279734"/>
    </source>
</evidence>